<reference evidence="1 2" key="1">
    <citation type="submission" date="2023-10" db="EMBL/GenBank/DDBJ databases">
        <title>complete genome sequence of Corynebacterium pseudokroppenstedtii P15-C1.</title>
        <authorList>
            <person name="Bruggemann H."/>
            <person name="Poehlein A."/>
        </authorList>
    </citation>
    <scope>NUCLEOTIDE SEQUENCE [LARGE SCALE GENOMIC DNA]</scope>
    <source>
        <strain evidence="1 2">P15_C1</strain>
    </source>
</reference>
<accession>A0AAU0Q3J3</accession>
<keyword evidence="2" id="KW-1185">Reference proteome</keyword>
<sequence length="444" mass="49799">MHFSVVGLGPAGTAASVAVLRSGHSVECWDPHGPHYPPTMGAWTHQIPQWLVQHPQPYLSQARPRVCGDGWEAVLPETYVILNPETLRDQLRNMGDAQSLSIHDQWYDATNDDARVVIDTRASSSGFAPVRQLAVGLVLPERLLPNDRRQPVLMDMRTIPGTPSTHPTSNDGVSTTAYPAADAPCRMTFNYRMPVGQSQWLIEETIVATLCRGPERSPHSETAQLEYLRWALDRRLEQLGIDPEIARRHAVREEVVSFPVAPLRRRLPHVVRRNNGVTSIFPWGSASGLMHAATGYSIGSAVDRADEEISWAAHWARYPGLLQRIVGAMHGPPGGWVAGWLQRRGLGATLQLEPDEMRLFYREFFAMSPPRIRDYLTSSHGLDITRSMVSVVARLIWVMIKPDGHSRQERRTQRSLARRTFMSLLRGSVTPLPRRQEMPELKPG</sequence>
<dbReference type="RefSeq" id="WP_221923788.1">
    <property type="nucleotide sequence ID" value="NZ_CP137757.1"/>
</dbReference>
<evidence type="ECO:0000313" key="2">
    <source>
        <dbReference type="Proteomes" id="UP001174314"/>
    </source>
</evidence>
<name>A0AAU0Q3J3_9CORY</name>
<proteinExistence type="predicted"/>
<dbReference type="Proteomes" id="UP001174314">
    <property type="component" value="Chromosome"/>
</dbReference>
<dbReference type="KEGG" id="cpsk:Q0N40_05055"/>
<dbReference type="Pfam" id="PF05834">
    <property type="entry name" value="Lycopene_cycl"/>
    <property type="match status" value="1"/>
</dbReference>
<evidence type="ECO:0000313" key="1">
    <source>
        <dbReference type="EMBL" id="WPF25893.1"/>
    </source>
</evidence>
<dbReference type="EMBL" id="CP137757">
    <property type="protein sequence ID" value="WPF25893.1"/>
    <property type="molecule type" value="Genomic_DNA"/>
</dbReference>
<gene>
    <name evidence="1" type="ORF">Q0N40_05055</name>
</gene>
<organism evidence="1 2">
    <name type="scientific">Corynebacterium pseudokroppenstedtii</name>
    <dbReference type="NCBI Taxonomy" id="2804917"/>
    <lineage>
        <taxon>Bacteria</taxon>
        <taxon>Bacillati</taxon>
        <taxon>Actinomycetota</taxon>
        <taxon>Actinomycetes</taxon>
        <taxon>Mycobacteriales</taxon>
        <taxon>Corynebacteriaceae</taxon>
        <taxon>Corynebacterium</taxon>
    </lineage>
</organism>
<protein>
    <submittedName>
        <fullName evidence="1">Lycopene cyclase family protein</fullName>
    </submittedName>
</protein>
<dbReference type="AlphaFoldDB" id="A0AAU0Q3J3"/>